<evidence type="ECO:0000313" key="3">
    <source>
        <dbReference type="Proteomes" id="UP001556098"/>
    </source>
</evidence>
<name>A0ABV3RJ98_9RHOB</name>
<dbReference type="PANTHER" id="PTHR45655">
    <property type="entry name" value="GUANYLATE CYCLASE SOLUBLE SUBUNIT BETA-2"/>
    <property type="match status" value="1"/>
</dbReference>
<keyword evidence="3" id="KW-1185">Reference proteome</keyword>
<feature type="domain" description="Heme NO-binding" evidence="1">
    <location>
        <begin position="3"/>
        <end position="157"/>
    </location>
</feature>
<protein>
    <submittedName>
        <fullName evidence="2">Heme NO-binding domain-containing protein</fullName>
    </submittedName>
</protein>
<dbReference type="Gene3D" id="3.90.1520.10">
    <property type="entry name" value="H-NOX domain"/>
    <property type="match status" value="1"/>
</dbReference>
<dbReference type="EMBL" id="JBFNXX010000003">
    <property type="protein sequence ID" value="MEW9918941.1"/>
    <property type="molecule type" value="Genomic_DNA"/>
</dbReference>
<proteinExistence type="predicted"/>
<reference evidence="2 3" key="1">
    <citation type="submission" date="2024-07" db="EMBL/GenBank/DDBJ databases">
        <title>Marimonas sp.nov., isolated from tidal-flat sediment.</title>
        <authorList>
            <person name="Jayan J.N."/>
            <person name="Lee S.S."/>
        </authorList>
    </citation>
    <scope>NUCLEOTIDE SEQUENCE [LARGE SCALE GENOMIC DNA]</scope>
    <source>
        <strain evidence="2 3">MJW-29</strain>
    </source>
</reference>
<sequence>MIGLINRSIQLFVTYAYGAEAWARVALAAGLDFTEFEAMMQYDDSHTPRLLDAAAQVLEQSRDEVMEDIGTFIVSHHGFEGVRRLLRFGGIDFVDFLHSLDDLDERVRLAVPDLHLPKLELMPHRDGGFSLLCDASITGYGNVMMGLLRAMADDYGALVLLEHTGTHRGKEIVSIRVIESDYSEGRRFELGACTA</sequence>
<dbReference type="InterPro" id="IPR024096">
    <property type="entry name" value="NO_sig/Golgi_transp_ligand-bd"/>
</dbReference>
<dbReference type="RefSeq" id="WP_367876644.1">
    <property type="nucleotide sequence ID" value="NZ_JBFNXX010000003.1"/>
</dbReference>
<dbReference type="Proteomes" id="UP001556098">
    <property type="component" value="Unassembled WGS sequence"/>
</dbReference>
<dbReference type="SUPFAM" id="SSF111126">
    <property type="entry name" value="Ligand-binding domain in the NO signalling and Golgi transport"/>
    <property type="match status" value="1"/>
</dbReference>
<dbReference type="InterPro" id="IPR011644">
    <property type="entry name" value="Heme_NO-bd"/>
</dbReference>
<dbReference type="PANTHER" id="PTHR45655:SF13">
    <property type="entry name" value="SOLUBLE GUANYLATE CYCLASE GCY-32-RELATED"/>
    <property type="match status" value="1"/>
</dbReference>
<gene>
    <name evidence="2" type="ORF">AB2B41_04970</name>
</gene>
<evidence type="ECO:0000259" key="1">
    <source>
        <dbReference type="Pfam" id="PF07700"/>
    </source>
</evidence>
<evidence type="ECO:0000313" key="2">
    <source>
        <dbReference type="EMBL" id="MEW9918941.1"/>
    </source>
</evidence>
<comment type="caution">
    <text evidence="2">The sequence shown here is derived from an EMBL/GenBank/DDBJ whole genome shotgun (WGS) entry which is preliminary data.</text>
</comment>
<dbReference type="Pfam" id="PF07700">
    <property type="entry name" value="HNOB"/>
    <property type="match status" value="1"/>
</dbReference>
<accession>A0ABV3RJ98</accession>
<dbReference type="InterPro" id="IPR038158">
    <property type="entry name" value="H-NOX_domain_sf"/>
</dbReference>
<organism evidence="2 3">
    <name type="scientific">Sulfitobacter sediminis</name>
    <dbReference type="NCBI Taxonomy" id="3234186"/>
    <lineage>
        <taxon>Bacteria</taxon>
        <taxon>Pseudomonadati</taxon>
        <taxon>Pseudomonadota</taxon>
        <taxon>Alphaproteobacteria</taxon>
        <taxon>Rhodobacterales</taxon>
        <taxon>Roseobacteraceae</taxon>
        <taxon>Sulfitobacter</taxon>
    </lineage>
</organism>